<dbReference type="Proteomes" id="UP001596013">
    <property type="component" value="Unassembled WGS sequence"/>
</dbReference>
<dbReference type="RefSeq" id="WP_377304231.1">
    <property type="nucleotide sequence ID" value="NZ_JBHSMK010000004.1"/>
</dbReference>
<comment type="caution">
    <text evidence="2">The sequence shown here is derived from an EMBL/GenBank/DDBJ whole genome shotgun (WGS) entry which is preliminary data.</text>
</comment>
<evidence type="ECO:0000313" key="3">
    <source>
        <dbReference type="Proteomes" id="UP001596013"/>
    </source>
</evidence>
<proteinExistence type="predicted"/>
<dbReference type="InterPro" id="IPR032710">
    <property type="entry name" value="NTF2-like_dom_sf"/>
</dbReference>
<feature type="signal peptide" evidence="1">
    <location>
        <begin position="1"/>
        <end position="20"/>
    </location>
</feature>
<evidence type="ECO:0000313" key="2">
    <source>
        <dbReference type="EMBL" id="MFC5436640.1"/>
    </source>
</evidence>
<protein>
    <submittedName>
        <fullName evidence="2">Nuclear transport factor 2 family protein</fullName>
    </submittedName>
</protein>
<sequence length="173" mass="18759">MKILLLATISLAVMAGSAHAAATSNIAAGDAGVARGQIELVIARFQAAIIRKDKAGLSELFLPANNSWIAVPTEATYRIVHARHPKARRFMPGSYAEFASFISASPERMEEKFSNVKIETDGAVASVYFDFVFLSNGEQQNRGSETWQLINTGSGWKINALVYSINLDPAQVK</sequence>
<keyword evidence="3" id="KW-1185">Reference proteome</keyword>
<feature type="chain" id="PRO_5046753167" evidence="1">
    <location>
        <begin position="21"/>
        <end position="173"/>
    </location>
</feature>
<reference evidence="3" key="1">
    <citation type="journal article" date="2019" name="Int. J. Syst. Evol. Microbiol.">
        <title>The Global Catalogue of Microorganisms (GCM) 10K type strain sequencing project: providing services to taxonomists for standard genome sequencing and annotation.</title>
        <authorList>
            <consortium name="The Broad Institute Genomics Platform"/>
            <consortium name="The Broad Institute Genome Sequencing Center for Infectious Disease"/>
            <person name="Wu L."/>
            <person name="Ma J."/>
        </authorList>
    </citation>
    <scope>NUCLEOTIDE SEQUENCE [LARGE SCALE GENOMIC DNA]</scope>
    <source>
        <strain evidence="3">JCM 17130</strain>
    </source>
</reference>
<accession>A0ABW0JMJ4</accession>
<keyword evidence="1" id="KW-0732">Signal</keyword>
<dbReference type="EMBL" id="JBHSMK010000004">
    <property type="protein sequence ID" value="MFC5436640.1"/>
    <property type="molecule type" value="Genomic_DNA"/>
</dbReference>
<dbReference type="Gene3D" id="3.10.450.50">
    <property type="match status" value="1"/>
</dbReference>
<organism evidence="2 3">
    <name type="scientific">Rhodanobacter umsongensis</name>
    <dbReference type="NCBI Taxonomy" id="633153"/>
    <lineage>
        <taxon>Bacteria</taxon>
        <taxon>Pseudomonadati</taxon>
        <taxon>Pseudomonadota</taxon>
        <taxon>Gammaproteobacteria</taxon>
        <taxon>Lysobacterales</taxon>
        <taxon>Rhodanobacteraceae</taxon>
        <taxon>Rhodanobacter</taxon>
    </lineage>
</organism>
<dbReference type="SUPFAM" id="SSF54427">
    <property type="entry name" value="NTF2-like"/>
    <property type="match status" value="1"/>
</dbReference>
<name>A0ABW0JMJ4_9GAMM</name>
<evidence type="ECO:0000256" key="1">
    <source>
        <dbReference type="SAM" id="SignalP"/>
    </source>
</evidence>
<gene>
    <name evidence="2" type="ORF">ACFPME_08730</name>
</gene>